<dbReference type="SUPFAM" id="SSF52540">
    <property type="entry name" value="P-loop containing nucleoside triphosphate hydrolases"/>
    <property type="match status" value="1"/>
</dbReference>
<evidence type="ECO:0000256" key="8">
    <source>
        <dbReference type="ARBA" id="ARBA00022840"/>
    </source>
</evidence>
<dbReference type="AlphaFoldDB" id="A0A5J6F9G9"/>
<keyword evidence="13" id="KW-1185">Reference proteome</keyword>
<dbReference type="HAMAP" id="MF_00165">
    <property type="entry name" value="Thymidylate_kinase"/>
    <property type="match status" value="1"/>
</dbReference>
<dbReference type="InterPro" id="IPR027417">
    <property type="entry name" value="P-loop_NTPase"/>
</dbReference>
<protein>
    <recommendedName>
        <fullName evidence="3 10">Thymidylate kinase</fullName>
        <ecNumber evidence="2 10">2.7.4.9</ecNumber>
    </recommendedName>
    <alternativeName>
        <fullName evidence="10">dTMP kinase</fullName>
    </alternativeName>
</protein>
<comment type="catalytic activity">
    <reaction evidence="9 10">
        <text>dTMP + ATP = dTDP + ADP</text>
        <dbReference type="Rhea" id="RHEA:13517"/>
        <dbReference type="ChEBI" id="CHEBI:30616"/>
        <dbReference type="ChEBI" id="CHEBI:58369"/>
        <dbReference type="ChEBI" id="CHEBI:63528"/>
        <dbReference type="ChEBI" id="CHEBI:456216"/>
        <dbReference type="EC" id="2.7.4.9"/>
    </reaction>
</comment>
<dbReference type="InterPro" id="IPR039430">
    <property type="entry name" value="Thymidylate_kin-like_dom"/>
</dbReference>
<keyword evidence="8 10" id="KW-0067">ATP-binding</keyword>
<keyword evidence="7 10" id="KW-0418">Kinase</keyword>
<dbReference type="Gene3D" id="3.40.50.300">
    <property type="entry name" value="P-loop containing nucleotide triphosphate hydrolases"/>
    <property type="match status" value="1"/>
</dbReference>
<evidence type="ECO:0000256" key="1">
    <source>
        <dbReference type="ARBA" id="ARBA00009776"/>
    </source>
</evidence>
<gene>
    <name evidence="10 12" type="primary">tmk</name>
    <name evidence="12" type="ORF">CP967_15080</name>
</gene>
<accession>A0A5J6F9G9</accession>
<dbReference type="NCBIfam" id="TIGR00041">
    <property type="entry name" value="DTMP_kinase"/>
    <property type="match status" value="1"/>
</dbReference>
<evidence type="ECO:0000313" key="12">
    <source>
        <dbReference type="EMBL" id="QEU73149.1"/>
    </source>
</evidence>
<keyword evidence="5 10" id="KW-0545">Nucleotide biosynthesis</keyword>
<dbReference type="GO" id="GO:0005737">
    <property type="term" value="C:cytoplasm"/>
    <property type="evidence" value="ECO:0007669"/>
    <property type="project" value="TreeGrafter"/>
</dbReference>
<comment type="function">
    <text evidence="10">Phosphorylation of dTMP to form dTDP in both de novo and salvage pathways of dTTP synthesis.</text>
</comment>
<dbReference type="PANTHER" id="PTHR10344:SF4">
    <property type="entry name" value="UMP-CMP KINASE 2, MITOCHONDRIAL"/>
    <property type="match status" value="1"/>
</dbReference>
<dbReference type="GO" id="GO:0004798">
    <property type="term" value="F:dTMP kinase activity"/>
    <property type="evidence" value="ECO:0007669"/>
    <property type="project" value="UniProtKB-UniRule"/>
</dbReference>
<dbReference type="InterPro" id="IPR018094">
    <property type="entry name" value="Thymidylate_kinase"/>
</dbReference>
<evidence type="ECO:0000313" key="13">
    <source>
        <dbReference type="Proteomes" id="UP000326178"/>
    </source>
</evidence>
<evidence type="ECO:0000256" key="5">
    <source>
        <dbReference type="ARBA" id="ARBA00022727"/>
    </source>
</evidence>
<dbReference type="GO" id="GO:0006235">
    <property type="term" value="P:dTTP biosynthetic process"/>
    <property type="evidence" value="ECO:0007669"/>
    <property type="project" value="UniProtKB-UniRule"/>
</dbReference>
<keyword evidence="4 10" id="KW-0808">Transferase</keyword>
<reference evidence="12 13" key="1">
    <citation type="submission" date="2017-09" db="EMBL/GenBank/DDBJ databases">
        <authorList>
            <person name="Lee N."/>
            <person name="Cho B.-K."/>
        </authorList>
    </citation>
    <scope>NUCLEOTIDE SEQUENCE [LARGE SCALE GENOMIC DNA]</scope>
    <source>
        <strain evidence="12 13">ATCC 12769</strain>
    </source>
</reference>
<evidence type="ECO:0000256" key="2">
    <source>
        <dbReference type="ARBA" id="ARBA00012980"/>
    </source>
</evidence>
<organism evidence="12 13">
    <name type="scientific">Streptomyces nitrosporeus</name>
    <dbReference type="NCBI Taxonomy" id="28894"/>
    <lineage>
        <taxon>Bacteria</taxon>
        <taxon>Bacillati</taxon>
        <taxon>Actinomycetota</taxon>
        <taxon>Actinomycetes</taxon>
        <taxon>Kitasatosporales</taxon>
        <taxon>Streptomycetaceae</taxon>
        <taxon>Streptomyces</taxon>
    </lineage>
</organism>
<dbReference type="PANTHER" id="PTHR10344">
    <property type="entry name" value="THYMIDYLATE KINASE"/>
    <property type="match status" value="1"/>
</dbReference>
<keyword evidence="6 10" id="KW-0547">Nucleotide-binding</keyword>
<dbReference type="KEGG" id="snk:CP967_15080"/>
<dbReference type="CDD" id="cd01672">
    <property type="entry name" value="TMPK"/>
    <property type="match status" value="1"/>
</dbReference>
<dbReference type="GO" id="GO:0006233">
    <property type="term" value="P:dTDP biosynthetic process"/>
    <property type="evidence" value="ECO:0007669"/>
    <property type="project" value="InterPro"/>
</dbReference>
<evidence type="ECO:0000256" key="10">
    <source>
        <dbReference type="HAMAP-Rule" id="MF_00165"/>
    </source>
</evidence>
<evidence type="ECO:0000256" key="4">
    <source>
        <dbReference type="ARBA" id="ARBA00022679"/>
    </source>
</evidence>
<evidence type="ECO:0000256" key="3">
    <source>
        <dbReference type="ARBA" id="ARBA00017144"/>
    </source>
</evidence>
<dbReference type="EMBL" id="CP023702">
    <property type="protein sequence ID" value="QEU73149.1"/>
    <property type="molecule type" value="Genomic_DNA"/>
</dbReference>
<comment type="caution">
    <text evidence="10">Lacks conserved residue(s) required for the propagation of feature annotation.</text>
</comment>
<evidence type="ECO:0000256" key="7">
    <source>
        <dbReference type="ARBA" id="ARBA00022777"/>
    </source>
</evidence>
<evidence type="ECO:0000256" key="6">
    <source>
        <dbReference type="ARBA" id="ARBA00022741"/>
    </source>
</evidence>
<dbReference type="Pfam" id="PF02223">
    <property type="entry name" value="Thymidylate_kin"/>
    <property type="match status" value="1"/>
</dbReference>
<evidence type="ECO:0000256" key="9">
    <source>
        <dbReference type="ARBA" id="ARBA00048743"/>
    </source>
</evidence>
<dbReference type="RefSeq" id="WP_150488468.1">
    <property type="nucleotide sequence ID" value="NZ_BMUV01000013.1"/>
</dbReference>
<dbReference type="OrthoDB" id="4549048at2"/>
<comment type="similarity">
    <text evidence="1 10">Belongs to the thymidylate kinase family.</text>
</comment>
<proteinExistence type="inferred from homology"/>
<sequence length="216" mass="23428">MTRRGRFISVDGPSGVGKSTTIQALYDELLTRRVTVHRTVEPTTSELGRFIRGHFAHIRGHALACLVAADRYEHVQHEIEPRTRAGDTVITDRYLASTLVMQRLDGVPLDYLLALNAPVLRPDLSVILTADPGLITERIAARGPVNRFHHDPAAPGREVLYYEEVAQILMAGRVKVLVVDTGESTPSEVAAAIADAIPDSSVASALPAQPRTSQGP</sequence>
<name>A0A5J6F9G9_9ACTN</name>
<dbReference type="EC" id="2.7.4.9" evidence="2 10"/>
<dbReference type="Proteomes" id="UP000326178">
    <property type="component" value="Chromosome"/>
</dbReference>
<dbReference type="GO" id="GO:0005524">
    <property type="term" value="F:ATP binding"/>
    <property type="evidence" value="ECO:0007669"/>
    <property type="project" value="UniProtKB-UniRule"/>
</dbReference>
<evidence type="ECO:0000259" key="11">
    <source>
        <dbReference type="Pfam" id="PF02223"/>
    </source>
</evidence>
<dbReference type="GO" id="GO:0006227">
    <property type="term" value="P:dUDP biosynthetic process"/>
    <property type="evidence" value="ECO:0007669"/>
    <property type="project" value="TreeGrafter"/>
</dbReference>
<feature type="domain" description="Thymidylate kinase-like" evidence="11">
    <location>
        <begin position="10"/>
        <end position="153"/>
    </location>
</feature>